<keyword evidence="4" id="KW-0061">Asparagine biosynthesis</keyword>
<feature type="domain" description="Asparagine synthetase" evidence="7">
    <location>
        <begin position="197"/>
        <end position="549"/>
    </location>
</feature>
<feature type="site" description="Important for beta-aspartyl-AMP intermediate formation" evidence="6">
    <location>
        <position position="321"/>
    </location>
</feature>
<dbReference type="InterPro" id="IPR006426">
    <property type="entry name" value="Asn_synth_AEB"/>
</dbReference>
<dbReference type="InterPro" id="IPR014729">
    <property type="entry name" value="Rossmann-like_a/b/a_fold"/>
</dbReference>
<comment type="similarity">
    <text evidence="2">Belongs to the asparagine synthetase family.</text>
</comment>
<dbReference type="GO" id="GO:0005829">
    <property type="term" value="C:cytosol"/>
    <property type="evidence" value="ECO:0007669"/>
    <property type="project" value="TreeGrafter"/>
</dbReference>
<comment type="pathway">
    <text evidence="1">Amino-acid biosynthesis; L-asparagine biosynthesis; L-asparagine from L-aspartate (L-Gln route): step 1/1.</text>
</comment>
<dbReference type="PANTHER" id="PTHR43284">
    <property type="entry name" value="ASPARAGINE SYNTHETASE (GLUTAMINE-HYDROLYZING)"/>
    <property type="match status" value="1"/>
</dbReference>
<gene>
    <name evidence="8" type="ORF">CwatDRAFT_2751</name>
</gene>
<dbReference type="RefSeq" id="WP_007306079.1">
    <property type="nucleotide sequence ID" value="NZ_AADV02000033.1"/>
</dbReference>
<dbReference type="InterPro" id="IPR001962">
    <property type="entry name" value="Asn_synthase"/>
</dbReference>
<dbReference type="KEGG" id="cwa:CwatDRAFT_2751"/>
<dbReference type="SUPFAM" id="SSF52402">
    <property type="entry name" value="Adenine nucleotide alpha hydrolases-like"/>
    <property type="match status" value="1"/>
</dbReference>
<dbReference type="PANTHER" id="PTHR43284:SF1">
    <property type="entry name" value="ASPARAGINE SYNTHETASE"/>
    <property type="match status" value="1"/>
</dbReference>
<keyword evidence="4" id="KW-0028">Amino-acid biosynthesis</keyword>
<dbReference type="AlphaFoldDB" id="Q4C250"/>
<dbReference type="Pfam" id="PF00733">
    <property type="entry name" value="Asn_synthase"/>
    <property type="match status" value="1"/>
</dbReference>
<reference evidence="8" key="2">
    <citation type="submission" date="2005-06" db="EMBL/GenBank/DDBJ databases">
        <title>Sequencing of the draft genome and assembly of Crocosphaera watsonii WH 8501.</title>
        <authorList>
            <consortium name="US DOE Joint Genome Institute (JGI-PGF)"/>
            <person name="Copeland A."/>
            <person name="Lucas S."/>
            <person name="Lapidus A."/>
            <person name="Barry K."/>
            <person name="Detter C."/>
            <person name="Glavina T."/>
            <person name="Hammon N."/>
            <person name="Israni S."/>
            <person name="Pitluck S."/>
            <person name="Richardson P."/>
        </authorList>
    </citation>
    <scope>NUCLEOTIDE SEQUENCE [LARGE SCALE GENOMIC DNA]</scope>
    <source>
        <strain evidence="8">WH 8501</strain>
    </source>
</reference>
<keyword evidence="9" id="KW-1185">Reference proteome</keyword>
<dbReference type="CDD" id="cd01991">
    <property type="entry name" value="Asn_synthase_B_C"/>
    <property type="match status" value="1"/>
</dbReference>
<dbReference type="Gene3D" id="3.60.20.10">
    <property type="entry name" value="Glutamine Phosphoribosylpyrophosphate, subunit 1, domain 1"/>
    <property type="match status" value="1"/>
</dbReference>
<evidence type="ECO:0000256" key="3">
    <source>
        <dbReference type="ARBA" id="ARBA00012737"/>
    </source>
</evidence>
<dbReference type="GO" id="GO:0004066">
    <property type="term" value="F:asparagine synthase (glutamine-hydrolyzing) activity"/>
    <property type="evidence" value="ECO:0007669"/>
    <property type="project" value="UniProtKB-EC"/>
</dbReference>
<dbReference type="GO" id="GO:0006529">
    <property type="term" value="P:asparagine biosynthetic process"/>
    <property type="evidence" value="ECO:0007669"/>
    <property type="project" value="UniProtKB-KW"/>
</dbReference>
<sequence length="585" mass="67382">MGKRYQWLGYWGLDQAQEFAKTLQILFPHIQNNYQLQILNNNENISGTIAYFGETLLETKAGNPRVINFAASGVNNTADSWIKIDEDYLILGRDTFGRVLSYWTQINQGIWFSSHCQLLLPLLSSPRVNLTALHNYTCFSYFPTPLTPIKEISAINAGEEVVFSCLNNQLTHSKKIIHQWQSLPKTFNEEKEAIPQLQTLLKRSVENQLQGINNEPVGICLSGGLDSSIIAALLVKLGVKVRAYTLEFEKDNLSEYPYAEMVAKHLNIPLVKVSITPEKIKKHLIKAVRALDLPFGDGVTLPLYLLYQTASQETEMIFNGENGDQLFAGWTNKPIIAANIYQFQHPEYQKDFTEQYLQTFHHLYGYEKRIFTSEIYNQLLLNEPREAIQSSLDKEFSTDLLDRLRRATLMLKGAQNIQPRATYLSNENGLWVRSPFCDIDLTQWTFQTSENLFLQQSCEKYILKKSVESWLPSEIVWRKKRGMGVPLTSWCLNSLWLTLGSWLNPTVLKAEGRFLDHLPLQVILGQISGHLRGRRIGEILWLLLIWEVWRVKVLGEDKAKVSLLNPFYIPRPVWQKYANIRANYF</sequence>
<dbReference type="PIRSF" id="PIRSF001589">
    <property type="entry name" value="Asn_synthetase_glu-h"/>
    <property type="match status" value="1"/>
</dbReference>
<proteinExistence type="inferred from homology"/>
<evidence type="ECO:0000256" key="1">
    <source>
        <dbReference type="ARBA" id="ARBA00005187"/>
    </source>
</evidence>
<evidence type="ECO:0000313" key="8">
    <source>
        <dbReference type="EMBL" id="EAM50244.1"/>
    </source>
</evidence>
<evidence type="ECO:0000313" key="9">
    <source>
        <dbReference type="Proteomes" id="UP000003922"/>
    </source>
</evidence>
<dbReference type="EMBL" id="AADV02000033">
    <property type="protein sequence ID" value="EAM50244.1"/>
    <property type="molecule type" value="Genomic_DNA"/>
</dbReference>
<dbReference type="InterPro" id="IPR029055">
    <property type="entry name" value="Ntn_hydrolases_N"/>
</dbReference>
<protein>
    <recommendedName>
        <fullName evidence="3">asparagine synthase (glutamine-hydrolyzing)</fullName>
        <ecNumber evidence="3">6.3.5.4</ecNumber>
    </recommendedName>
</protein>
<evidence type="ECO:0000256" key="6">
    <source>
        <dbReference type="PIRSR" id="PIRSR001589-3"/>
    </source>
</evidence>
<dbReference type="SUPFAM" id="SSF56235">
    <property type="entry name" value="N-terminal nucleophile aminohydrolases (Ntn hydrolases)"/>
    <property type="match status" value="1"/>
</dbReference>
<evidence type="ECO:0000259" key="7">
    <source>
        <dbReference type="Pfam" id="PF00733"/>
    </source>
</evidence>
<evidence type="ECO:0000256" key="4">
    <source>
        <dbReference type="ARBA" id="ARBA00022888"/>
    </source>
</evidence>
<dbReference type="Proteomes" id="UP000003922">
    <property type="component" value="Unassembled WGS sequence"/>
</dbReference>
<comment type="caution">
    <text evidence="8">The sequence shown here is derived from an EMBL/GenBank/DDBJ whole genome shotgun (WGS) entry which is preliminary data.</text>
</comment>
<comment type="catalytic activity">
    <reaction evidence="5">
        <text>L-aspartate + L-glutamine + ATP + H2O = L-asparagine + L-glutamate + AMP + diphosphate + H(+)</text>
        <dbReference type="Rhea" id="RHEA:12228"/>
        <dbReference type="ChEBI" id="CHEBI:15377"/>
        <dbReference type="ChEBI" id="CHEBI:15378"/>
        <dbReference type="ChEBI" id="CHEBI:29985"/>
        <dbReference type="ChEBI" id="CHEBI:29991"/>
        <dbReference type="ChEBI" id="CHEBI:30616"/>
        <dbReference type="ChEBI" id="CHEBI:33019"/>
        <dbReference type="ChEBI" id="CHEBI:58048"/>
        <dbReference type="ChEBI" id="CHEBI:58359"/>
        <dbReference type="ChEBI" id="CHEBI:456215"/>
        <dbReference type="EC" id="6.3.5.4"/>
    </reaction>
</comment>
<dbReference type="Gene3D" id="3.40.50.620">
    <property type="entry name" value="HUPs"/>
    <property type="match status" value="1"/>
</dbReference>
<evidence type="ECO:0000256" key="2">
    <source>
        <dbReference type="ARBA" id="ARBA00005752"/>
    </source>
</evidence>
<dbReference type="InterPro" id="IPR051786">
    <property type="entry name" value="ASN_synthetase/amidase"/>
</dbReference>
<dbReference type="EC" id="6.3.5.4" evidence="3"/>
<name>Q4C250_CROWT</name>
<reference evidence="8" key="1">
    <citation type="submission" date="2004-02" db="EMBL/GenBank/DDBJ databases">
        <authorList>
            <consortium name="DOE Joint Genome Institute"/>
        </authorList>
    </citation>
    <scope>NUCLEOTIDE SEQUENCE [LARGE SCALE GENOMIC DNA]</scope>
    <source>
        <strain evidence="8">WH 8501</strain>
    </source>
</reference>
<evidence type="ECO:0000256" key="5">
    <source>
        <dbReference type="ARBA" id="ARBA00048741"/>
    </source>
</evidence>
<reference evidence="8" key="3">
    <citation type="submission" date="2016-12" db="EMBL/GenBank/DDBJ databases">
        <title>Annotation of the draft genome assembly of Crocosphaera watsonii WH 8501.</title>
        <authorList>
            <consortium name="US DOE Joint Genome Institute (JGI-ORNL)"/>
            <person name="Larimer F."/>
            <person name="Land M."/>
        </authorList>
    </citation>
    <scope>NUCLEOTIDE SEQUENCE</scope>
    <source>
        <strain evidence="8">WH 8501</strain>
    </source>
</reference>
<accession>Q4C250</accession>
<organism evidence="8 9">
    <name type="scientific">Crocosphaera watsonii WH 8501</name>
    <dbReference type="NCBI Taxonomy" id="165597"/>
    <lineage>
        <taxon>Bacteria</taxon>
        <taxon>Bacillati</taxon>
        <taxon>Cyanobacteriota</taxon>
        <taxon>Cyanophyceae</taxon>
        <taxon>Oscillatoriophycideae</taxon>
        <taxon>Chroococcales</taxon>
        <taxon>Aphanothecaceae</taxon>
        <taxon>Crocosphaera</taxon>
    </lineage>
</organism>